<evidence type="ECO:0000256" key="3">
    <source>
        <dbReference type="SAM" id="SignalP"/>
    </source>
</evidence>
<keyword evidence="3" id="KW-0732">Signal</keyword>
<dbReference type="OMA" id="HIQIGAS"/>
<reference evidence="4 5" key="1">
    <citation type="journal article" date="2007" name="Nature">
        <title>Genome of the marsupial Monodelphis domestica reveals innovation in non-coding sequences.</title>
        <authorList>
            <person name="Mikkelsen T.S."/>
            <person name="Wakefield M.J."/>
            <person name="Aken B."/>
            <person name="Amemiya C.T."/>
            <person name="Chang J.L."/>
            <person name="Duke S."/>
            <person name="Garber M."/>
            <person name="Gentles A.J."/>
            <person name="Goodstadt L."/>
            <person name="Heger A."/>
            <person name="Jurka J."/>
            <person name="Kamal M."/>
            <person name="Mauceli E."/>
            <person name="Searle S.M."/>
            <person name="Sharpe T."/>
            <person name="Baker M.L."/>
            <person name="Batzer M.A."/>
            <person name="Benos P.V."/>
            <person name="Belov K."/>
            <person name="Clamp M."/>
            <person name="Cook A."/>
            <person name="Cuff J."/>
            <person name="Das R."/>
            <person name="Davidow L."/>
            <person name="Deakin J.E."/>
            <person name="Fazzari M.J."/>
            <person name="Glass J.L."/>
            <person name="Grabherr M."/>
            <person name="Greally J.M."/>
            <person name="Gu W."/>
            <person name="Hore T.A."/>
            <person name="Huttley G.A."/>
            <person name="Kleber M."/>
            <person name="Jirtle R.L."/>
            <person name="Koina E."/>
            <person name="Lee J.T."/>
            <person name="Mahony S."/>
            <person name="Marra M.A."/>
            <person name="Miller R.D."/>
            <person name="Nicholls R.D."/>
            <person name="Oda M."/>
            <person name="Papenfuss A.T."/>
            <person name="Parra Z.E."/>
            <person name="Pollock D.D."/>
            <person name="Ray D.A."/>
            <person name="Schein J.E."/>
            <person name="Speed T.P."/>
            <person name="Thompson K."/>
            <person name="VandeBerg J.L."/>
            <person name="Wade C.M."/>
            <person name="Walker J.A."/>
            <person name="Waters P.D."/>
            <person name="Webber C."/>
            <person name="Weidman J.R."/>
            <person name="Xie X."/>
            <person name="Zody M.C."/>
            <person name="Baldwin J."/>
            <person name="Abdouelleil A."/>
            <person name="Abdulkadir J."/>
            <person name="Abebe A."/>
            <person name="Abera B."/>
            <person name="Abreu J."/>
            <person name="Acer S.C."/>
            <person name="Aftuck L."/>
            <person name="Alexander A."/>
            <person name="An P."/>
            <person name="Anderson E."/>
            <person name="Anderson S."/>
            <person name="Arachi H."/>
            <person name="Azer M."/>
            <person name="Bachantsang P."/>
            <person name="Barry A."/>
            <person name="Bayul T."/>
            <person name="Berlin A."/>
            <person name="Bessette D."/>
            <person name="Bloom T."/>
            <person name="Bloom T."/>
            <person name="Boguslavskiy L."/>
            <person name="Bonnet C."/>
            <person name="Boukhgalter B."/>
            <person name="Bourzgui I."/>
            <person name="Brown A."/>
            <person name="Cahill P."/>
            <person name="Channer S."/>
            <person name="Cheshatsang Y."/>
            <person name="Chuda L."/>
            <person name="Citroen M."/>
            <person name="Collymore A."/>
            <person name="Cooke P."/>
            <person name="Costello M."/>
            <person name="D'Aco K."/>
            <person name="Daza R."/>
            <person name="De Haan G."/>
            <person name="DeGray S."/>
            <person name="DeMaso C."/>
            <person name="Dhargay N."/>
            <person name="Dooley K."/>
            <person name="Dooley E."/>
            <person name="Doricent M."/>
            <person name="Dorje P."/>
            <person name="Dorjee K."/>
            <person name="Dupes A."/>
            <person name="Elong R."/>
            <person name="Falk J."/>
            <person name="Farina A."/>
            <person name="Faro S."/>
            <person name="Ferguson D."/>
            <person name="Fisher S."/>
            <person name="Foley C.D."/>
            <person name="Franke A."/>
            <person name="Friedrich D."/>
            <person name="Gadbois L."/>
            <person name="Gearin G."/>
            <person name="Gearin C.R."/>
            <person name="Giannoukos G."/>
            <person name="Goode T."/>
            <person name="Graham J."/>
            <person name="Grandbois E."/>
            <person name="Grewal S."/>
            <person name="Gyaltsen K."/>
            <person name="Hafez N."/>
            <person name="Hagos B."/>
            <person name="Hall J."/>
            <person name="Henson C."/>
            <person name="Hollinger A."/>
            <person name="Honan T."/>
            <person name="Huard M.D."/>
            <person name="Hughes L."/>
            <person name="Hurhula B."/>
            <person name="Husby M.E."/>
            <person name="Kamat A."/>
            <person name="Kanga B."/>
            <person name="Kashin S."/>
            <person name="Khazanovich D."/>
            <person name="Kisner P."/>
            <person name="Lance K."/>
            <person name="Lara M."/>
            <person name="Lee W."/>
            <person name="Lennon N."/>
            <person name="Letendre F."/>
            <person name="LeVine R."/>
            <person name="Lipovsky A."/>
            <person name="Liu X."/>
            <person name="Liu J."/>
            <person name="Liu S."/>
            <person name="Lokyitsang T."/>
            <person name="Lokyitsang Y."/>
            <person name="Lubonja R."/>
            <person name="Lui A."/>
            <person name="MacDonald P."/>
            <person name="Magnisalis V."/>
            <person name="Maru K."/>
            <person name="Matthews C."/>
            <person name="McCusker W."/>
            <person name="McDonough S."/>
            <person name="Mehta T."/>
            <person name="Meldrim J."/>
            <person name="Meneus L."/>
            <person name="Mihai O."/>
            <person name="Mihalev A."/>
            <person name="Mihova T."/>
            <person name="Mittelman R."/>
            <person name="Mlenga V."/>
            <person name="Montmayeur A."/>
            <person name="Mulrain L."/>
            <person name="Navidi A."/>
            <person name="Naylor J."/>
            <person name="Negash T."/>
            <person name="Nguyen T."/>
            <person name="Nguyen N."/>
            <person name="Nicol R."/>
            <person name="Norbu C."/>
            <person name="Norbu N."/>
            <person name="Novod N."/>
            <person name="O'Neill B."/>
            <person name="Osman S."/>
            <person name="Markiewicz E."/>
            <person name="Oyono O.L."/>
            <person name="Patti C."/>
            <person name="Phunkhang P."/>
            <person name="Pierre F."/>
            <person name="Priest M."/>
            <person name="Raghuraman S."/>
            <person name="Rege F."/>
            <person name="Reyes R."/>
            <person name="Rise C."/>
            <person name="Rogov P."/>
            <person name="Ross K."/>
            <person name="Ryan E."/>
            <person name="Settipalli S."/>
            <person name="Shea T."/>
            <person name="Sherpa N."/>
            <person name="Shi L."/>
            <person name="Shih D."/>
            <person name="Sparrow T."/>
            <person name="Spaulding J."/>
            <person name="Stalker J."/>
            <person name="Stange-Thomann N."/>
            <person name="Stavropoulos S."/>
            <person name="Stone C."/>
            <person name="Strader C."/>
            <person name="Tesfaye S."/>
            <person name="Thomson T."/>
            <person name="Thoulutsang Y."/>
            <person name="Thoulutsang D."/>
            <person name="Topham K."/>
            <person name="Topping I."/>
            <person name="Tsamla T."/>
            <person name="Vassiliev H."/>
            <person name="Vo A."/>
            <person name="Wangchuk T."/>
            <person name="Wangdi T."/>
            <person name="Weiand M."/>
            <person name="Wilkinson J."/>
            <person name="Wilson A."/>
            <person name="Yadav S."/>
            <person name="Young G."/>
            <person name="Yu Q."/>
            <person name="Zembek L."/>
            <person name="Zhong D."/>
            <person name="Zimmer A."/>
            <person name="Zwirko Z."/>
            <person name="Jaffe D.B."/>
            <person name="Alvarez P."/>
            <person name="Brockman W."/>
            <person name="Butler J."/>
            <person name="Chin C."/>
            <person name="Gnerre S."/>
            <person name="MacCallum I."/>
            <person name="Graves J.A."/>
            <person name="Ponting C.P."/>
            <person name="Breen M."/>
            <person name="Samollow P.B."/>
            <person name="Lander E.S."/>
            <person name="Lindblad-Toh K."/>
        </authorList>
    </citation>
    <scope>NUCLEOTIDE SEQUENCE [LARGE SCALE GENOMIC DNA]</scope>
</reference>
<dbReference type="eggNOG" id="KOG0619">
    <property type="taxonomic scope" value="Eukaryota"/>
</dbReference>
<dbReference type="PROSITE" id="PS51450">
    <property type="entry name" value="LRR"/>
    <property type="match status" value="2"/>
</dbReference>
<keyword evidence="5" id="KW-1185">Reference proteome</keyword>
<dbReference type="GeneTree" id="ENSGT00940000161448"/>
<dbReference type="Pfam" id="PF13855">
    <property type="entry name" value="LRR_8"/>
    <property type="match status" value="1"/>
</dbReference>
<dbReference type="InterPro" id="IPR050333">
    <property type="entry name" value="SLRP"/>
</dbReference>
<dbReference type="HOGENOM" id="CLU_1232367_0_0_1"/>
<dbReference type="GO" id="GO:0008076">
    <property type="term" value="C:voltage-gated potassium channel complex"/>
    <property type="evidence" value="ECO:0000318"/>
    <property type="project" value="GO_Central"/>
</dbReference>
<dbReference type="InParanoid" id="F7EDJ5"/>
<dbReference type="PRINTS" id="PR00019">
    <property type="entry name" value="LEURICHRPT"/>
</dbReference>
<dbReference type="GO" id="GO:0099104">
    <property type="term" value="F:potassium channel activator activity"/>
    <property type="evidence" value="ECO:0000318"/>
    <property type="project" value="GO_Central"/>
</dbReference>
<dbReference type="PANTHER" id="PTHR45712">
    <property type="entry name" value="AGAP008170-PA"/>
    <property type="match status" value="1"/>
</dbReference>
<evidence type="ECO:0000313" key="4">
    <source>
        <dbReference type="Ensembl" id="ENSMODP00000028513.2"/>
    </source>
</evidence>
<dbReference type="GO" id="GO:0005249">
    <property type="term" value="F:voltage-gated potassium channel activity"/>
    <property type="evidence" value="ECO:0000318"/>
    <property type="project" value="GO_Central"/>
</dbReference>
<evidence type="ECO:0000256" key="2">
    <source>
        <dbReference type="ARBA" id="ARBA00022737"/>
    </source>
</evidence>
<dbReference type="PANTHER" id="PTHR45712:SF22">
    <property type="entry name" value="INSULIN-LIKE GROWTH FACTOR-BINDING PROTEIN COMPLEX ACID LABILE SUBUNIT"/>
    <property type="match status" value="1"/>
</dbReference>
<feature type="signal peptide" evidence="3">
    <location>
        <begin position="1"/>
        <end position="17"/>
    </location>
</feature>
<dbReference type="SUPFAM" id="SSF52058">
    <property type="entry name" value="L domain-like"/>
    <property type="match status" value="1"/>
</dbReference>
<evidence type="ECO:0000313" key="5">
    <source>
        <dbReference type="Proteomes" id="UP000002280"/>
    </source>
</evidence>
<dbReference type="Gene3D" id="3.80.10.10">
    <property type="entry name" value="Ribonuclease Inhibitor"/>
    <property type="match status" value="2"/>
</dbReference>
<evidence type="ECO:0000256" key="1">
    <source>
        <dbReference type="ARBA" id="ARBA00022614"/>
    </source>
</evidence>
<reference evidence="4" key="3">
    <citation type="submission" date="2025-09" db="UniProtKB">
        <authorList>
            <consortium name="Ensembl"/>
        </authorList>
    </citation>
    <scope>IDENTIFICATION</scope>
</reference>
<keyword evidence="1" id="KW-0433">Leucine-rich repeat</keyword>
<name>F7EDJ5_MONDO</name>
<dbReference type="GO" id="GO:0044325">
    <property type="term" value="F:transmembrane transporter binding"/>
    <property type="evidence" value="ECO:0000318"/>
    <property type="project" value="GO_Central"/>
</dbReference>
<sequence length="299" mass="33995">MLSFLLLSVMGLHWAASDSPPGREGIALPKVIETLFQVTHLGPWEENLKFSSVSCEELNKTTETTLFLVNRSLKSFPHCLPRALQSLDLSSNWLKELRDQDLRDLPNLRVLILRNNLIQELHWGGTPVLENLETLDLSYNKLSSMPTCQTMMLQNLTWLSLAGNPILEIQPWTFSCFPSLHFLNLSATLLGKNDREGIKESAFAQRILSQSGEKMYTMEVLDLSRTFLPEIQLGWIKDLPNLRSLYLKKMARLKSLDGQIFKATSNLRVLDCQDSQALSSVNTQIFEDTPHLQSLLLQK</sequence>
<dbReference type="Ensembl" id="ENSMODT00000030096.2">
    <property type="protein sequence ID" value="ENSMODP00000028513.2"/>
    <property type="gene ID" value="ENSMODG00000023129.2"/>
</dbReference>
<accession>F7EDJ5</accession>
<dbReference type="InterPro" id="IPR032675">
    <property type="entry name" value="LRR_dom_sf"/>
</dbReference>
<reference evidence="4" key="2">
    <citation type="submission" date="2025-08" db="UniProtKB">
        <authorList>
            <consortium name="Ensembl"/>
        </authorList>
    </citation>
    <scope>IDENTIFICATION</scope>
</reference>
<feature type="chain" id="PRO_5023868597" evidence="3">
    <location>
        <begin position="18"/>
        <end position="299"/>
    </location>
</feature>
<keyword evidence="2" id="KW-0677">Repeat</keyword>
<proteinExistence type="predicted"/>
<dbReference type="Proteomes" id="UP000002280">
    <property type="component" value="Chromosome 1"/>
</dbReference>
<dbReference type="STRING" id="13616.ENSMODP00000028513"/>
<dbReference type="Bgee" id="ENSMODG00000023129">
    <property type="expression patterns" value="Expressed in extraembryonic membrane and 14 other cell types or tissues"/>
</dbReference>
<dbReference type="InterPro" id="IPR003591">
    <property type="entry name" value="Leu-rich_rpt_typical-subtyp"/>
</dbReference>
<dbReference type="AlphaFoldDB" id="F7EDJ5"/>
<organism evidence="4 5">
    <name type="scientific">Monodelphis domestica</name>
    <name type="common">Gray short-tailed opossum</name>
    <dbReference type="NCBI Taxonomy" id="13616"/>
    <lineage>
        <taxon>Eukaryota</taxon>
        <taxon>Metazoa</taxon>
        <taxon>Chordata</taxon>
        <taxon>Craniata</taxon>
        <taxon>Vertebrata</taxon>
        <taxon>Euteleostomi</taxon>
        <taxon>Mammalia</taxon>
        <taxon>Metatheria</taxon>
        <taxon>Didelphimorphia</taxon>
        <taxon>Didelphidae</taxon>
        <taxon>Monodelphis</taxon>
    </lineage>
</organism>
<dbReference type="SMART" id="SM00369">
    <property type="entry name" value="LRR_TYP"/>
    <property type="match status" value="5"/>
</dbReference>
<protein>
    <submittedName>
        <fullName evidence="4">Uncharacterized protein</fullName>
    </submittedName>
</protein>
<dbReference type="InterPro" id="IPR001611">
    <property type="entry name" value="Leu-rich_rpt"/>
</dbReference>